<name>A0A1Y1IK23_KLENI</name>
<keyword evidence="5" id="KW-1185">Reference proteome</keyword>
<evidence type="ECO:0000256" key="2">
    <source>
        <dbReference type="SAM" id="MobiDB-lite"/>
    </source>
</evidence>
<dbReference type="EMBL" id="DF237426">
    <property type="protein sequence ID" value="GAQ88997.1"/>
    <property type="molecule type" value="Genomic_DNA"/>
</dbReference>
<dbReference type="AlphaFoldDB" id="A0A1Y1IK23"/>
<keyword evidence="1" id="KW-0862">Zinc</keyword>
<dbReference type="PANTHER" id="PTHR34305">
    <property type="entry name" value="EXPRESSED PROTEIN"/>
    <property type="match status" value="1"/>
</dbReference>
<protein>
    <recommendedName>
        <fullName evidence="3">SWIM-type domain-containing protein</fullName>
    </recommendedName>
</protein>
<dbReference type="GO" id="GO:0008270">
    <property type="term" value="F:zinc ion binding"/>
    <property type="evidence" value="ECO:0007669"/>
    <property type="project" value="UniProtKB-KW"/>
</dbReference>
<dbReference type="PROSITE" id="PS50966">
    <property type="entry name" value="ZF_SWIM"/>
    <property type="match status" value="1"/>
</dbReference>
<reference evidence="4 5" key="1">
    <citation type="journal article" date="2014" name="Nat. Commun.">
        <title>Klebsormidium flaccidum genome reveals primary factors for plant terrestrial adaptation.</title>
        <authorList>
            <person name="Hori K."/>
            <person name="Maruyama F."/>
            <person name="Fujisawa T."/>
            <person name="Togashi T."/>
            <person name="Yamamoto N."/>
            <person name="Seo M."/>
            <person name="Sato S."/>
            <person name="Yamada T."/>
            <person name="Mori H."/>
            <person name="Tajima N."/>
            <person name="Moriyama T."/>
            <person name="Ikeuchi M."/>
            <person name="Watanabe M."/>
            <person name="Wada H."/>
            <person name="Kobayashi K."/>
            <person name="Saito M."/>
            <person name="Masuda T."/>
            <person name="Sasaki-Sekimoto Y."/>
            <person name="Mashiguchi K."/>
            <person name="Awai K."/>
            <person name="Shimojima M."/>
            <person name="Masuda S."/>
            <person name="Iwai M."/>
            <person name="Nobusawa T."/>
            <person name="Narise T."/>
            <person name="Kondo S."/>
            <person name="Saito H."/>
            <person name="Sato R."/>
            <person name="Murakawa M."/>
            <person name="Ihara Y."/>
            <person name="Oshima-Yamada Y."/>
            <person name="Ohtaka K."/>
            <person name="Satoh M."/>
            <person name="Sonobe K."/>
            <person name="Ishii M."/>
            <person name="Ohtani R."/>
            <person name="Kanamori-Sato M."/>
            <person name="Honoki R."/>
            <person name="Miyazaki D."/>
            <person name="Mochizuki H."/>
            <person name="Umetsu J."/>
            <person name="Higashi K."/>
            <person name="Shibata D."/>
            <person name="Kamiya Y."/>
            <person name="Sato N."/>
            <person name="Nakamura Y."/>
            <person name="Tabata S."/>
            <person name="Ida S."/>
            <person name="Kurokawa K."/>
            <person name="Ohta H."/>
        </authorList>
    </citation>
    <scope>NUCLEOTIDE SEQUENCE [LARGE SCALE GENOMIC DNA]</scope>
    <source>
        <strain evidence="4 5">NIES-2285</strain>
    </source>
</reference>
<keyword evidence="1" id="KW-0479">Metal-binding</keyword>
<evidence type="ECO:0000313" key="4">
    <source>
        <dbReference type="EMBL" id="GAQ88997.1"/>
    </source>
</evidence>
<proteinExistence type="predicted"/>
<organism evidence="4 5">
    <name type="scientific">Klebsormidium nitens</name>
    <name type="common">Green alga</name>
    <name type="synonym">Ulothrix nitens</name>
    <dbReference type="NCBI Taxonomy" id="105231"/>
    <lineage>
        <taxon>Eukaryota</taxon>
        <taxon>Viridiplantae</taxon>
        <taxon>Streptophyta</taxon>
        <taxon>Klebsormidiophyceae</taxon>
        <taxon>Klebsormidiales</taxon>
        <taxon>Klebsormidiaceae</taxon>
        <taxon>Klebsormidium</taxon>
    </lineage>
</organism>
<evidence type="ECO:0000313" key="5">
    <source>
        <dbReference type="Proteomes" id="UP000054558"/>
    </source>
</evidence>
<evidence type="ECO:0000259" key="3">
    <source>
        <dbReference type="PROSITE" id="PS50966"/>
    </source>
</evidence>
<feature type="region of interest" description="Disordered" evidence="2">
    <location>
        <begin position="107"/>
        <end position="126"/>
    </location>
</feature>
<feature type="region of interest" description="Disordered" evidence="2">
    <location>
        <begin position="1"/>
        <end position="20"/>
    </location>
</feature>
<keyword evidence="1" id="KW-0863">Zinc-finger</keyword>
<dbReference type="Proteomes" id="UP000054558">
    <property type="component" value="Unassembled WGS sequence"/>
</dbReference>
<evidence type="ECO:0000256" key="1">
    <source>
        <dbReference type="PROSITE-ProRule" id="PRU00325"/>
    </source>
</evidence>
<sequence length="1276" mass="139200">MCRRGMLGRSPLLDIGPSTSAERPSYVARRLRRTAVTVETRGSVGAAEVWFERSAPAESWRQVKVLLSEDVVALQAKGEEARLAAGGHRASTAAEAALNRGRRVGEVARKPPAASPPCASPTETRDAEGRLTVAAQAAKFLAGIKAGHCVLYTVGEEDSASSVYLATTWDHNAARLKPLGRPSKVRALLETVHWDTSGAASCTCDRGRLFFGAPCVHKLALQALEGPRQASHISLQRGARVVEAPCRPGERVFGVYWNAASPSPHRTMVHFGASERFPWYCEGRQGGCSKTADCSHILEVKSALQRPEGVPRLSGCLFSEEQLERALVSVHRGGGVVRIEAGGAAARGTRERCAAGAQGPAGDEGSPSVDASAELEANLLELVIGGHHEATCKGESCFCKQHPTLFGGVDLGGEACASRCCSSASASGKRARSEQVDGGAAVEAKRGVKRRGKHFWAARGHDAAEPMAAGDARSCEDSEVEGCSGVGVGRRGEVMVPVCTSCACPSRVCKHGVSGRVAVVLPMEAEGVQVEIPKLVRLVDSWDVHDPEVTLLREPVRWSQEVKVCIYSCGCPEKHTLHFNGEALGLFAWTSSVIVTQASCQLLLRSVQESGSASNGFISACAEVRRQYKPSAVLLSEETWRKASLGFFRLCGRSILECCSICGLHPKVLLCDGIAGLACADGGRQKGGLSGTKAAAVRPFTAPSQDSAGVNVEKTMEAGINFCAASLEGRGMKRRLLIQPELRTLLARFSGRHPRDPELGKSLAPIEYQELLVALERADVEAVSHFVPDPDDADADPVLLHWRRRILMEQTGQIRSKNQSMFELLDGIEREALRENPRWPPLCPGKWSELLYGLGAPLSVSDDSNLIQHGRALAVVRKLLLGGAATGEDKATLAEHAPVLRRLLDHYGDVFPDFFMPALHHLYRLTLFGRGACGLGVDRAGWALSAIEGLDHCVSLARDFRTQGVPPDAQQLDPFRFWEARASELLPGVESLTPPAPQQYPLFQAKLYLLRERLGLEADGAEPHALSPDHPFCKEQRELGCYPLPGWEQKRPLPQYKPFEDALGRSIDRQEVHRCRSELTVGQFDAEINTKSSVKTAKRLQQHTKGGFVFCCPHRVIYGFHVMLRGESPHDPFTVLYTRLHRRHLLDYLFYDNACKLQAYCMRREPAFFADVRFLVDRFHFQRTDAEAHKCGPGFNPDLYDAVRFVNSSAVESCNSFLVKFKVLAWFSSLDAFLVILANVVSGRNSKLRRVDDPKLRIAGRADTWTPAVRDCLLSY</sequence>
<accession>A0A1Y1IK23</accession>
<dbReference type="PANTHER" id="PTHR34305:SF1">
    <property type="entry name" value="SWIM-TYPE DOMAIN-CONTAINING PROTEIN"/>
    <property type="match status" value="1"/>
</dbReference>
<gene>
    <name evidence="4" type="ORF">KFL_004770040</name>
</gene>
<feature type="domain" description="SWIM-type" evidence="3">
    <location>
        <begin position="190"/>
        <end position="226"/>
    </location>
</feature>
<dbReference type="InterPro" id="IPR007527">
    <property type="entry name" value="Znf_SWIM"/>
</dbReference>
<dbReference type="STRING" id="105231.A0A1Y1IK23"/>
<feature type="region of interest" description="Disordered" evidence="2">
    <location>
        <begin position="351"/>
        <end position="370"/>
    </location>
</feature>